<evidence type="ECO:0000256" key="2">
    <source>
        <dbReference type="ARBA" id="ARBA00023136"/>
    </source>
</evidence>
<dbReference type="SUPFAM" id="SSF56601">
    <property type="entry name" value="beta-lactamase/transpeptidase-like"/>
    <property type="match status" value="1"/>
</dbReference>
<reference evidence="5" key="1">
    <citation type="submission" date="2017-09" db="EMBL/GenBank/DDBJ databases">
        <authorList>
            <person name="Varghese N."/>
            <person name="Submissions S."/>
        </authorList>
    </citation>
    <scope>NUCLEOTIDE SEQUENCE [LARGE SCALE GENOMIC DNA]</scope>
    <source>
        <strain evidence="5">DSM 25885</strain>
    </source>
</reference>
<dbReference type="EMBL" id="OBEH01000002">
    <property type="protein sequence ID" value="SNY99479.1"/>
    <property type="molecule type" value="Genomic_DNA"/>
</dbReference>
<keyword evidence="2" id="KW-0472">Membrane</keyword>
<dbReference type="PANTHER" id="PTHR46825:SF11">
    <property type="entry name" value="PENICILLIN-BINDING PROTEIN 4"/>
    <property type="match status" value="1"/>
</dbReference>
<gene>
    <name evidence="4" type="ORF">SAMN06265377_1286</name>
</gene>
<dbReference type="Proteomes" id="UP000219048">
    <property type="component" value="Unassembled WGS sequence"/>
</dbReference>
<evidence type="ECO:0000313" key="4">
    <source>
        <dbReference type="EMBL" id="SNY99479.1"/>
    </source>
</evidence>
<accession>A0A285MQM1</accession>
<dbReference type="InterPro" id="IPR050491">
    <property type="entry name" value="AmpC-like"/>
</dbReference>
<feature type="domain" description="Beta-lactamase-related" evidence="3">
    <location>
        <begin position="61"/>
        <end position="352"/>
    </location>
</feature>
<dbReference type="PROSITE" id="PS51257">
    <property type="entry name" value="PROKAR_LIPOPROTEIN"/>
    <property type="match status" value="1"/>
</dbReference>
<organism evidence="4 5">
    <name type="scientific">Flagellimonas pacifica</name>
    <dbReference type="NCBI Taxonomy" id="1247520"/>
    <lineage>
        <taxon>Bacteria</taxon>
        <taxon>Pseudomonadati</taxon>
        <taxon>Bacteroidota</taxon>
        <taxon>Flavobacteriia</taxon>
        <taxon>Flavobacteriales</taxon>
        <taxon>Flavobacteriaceae</taxon>
        <taxon>Flagellimonas</taxon>
    </lineage>
</organism>
<dbReference type="RefSeq" id="WP_097044973.1">
    <property type="nucleotide sequence ID" value="NZ_OBEH01000002.1"/>
</dbReference>
<dbReference type="InterPro" id="IPR001466">
    <property type="entry name" value="Beta-lactam-related"/>
</dbReference>
<evidence type="ECO:0000259" key="3">
    <source>
        <dbReference type="Pfam" id="PF00144"/>
    </source>
</evidence>
<dbReference type="PANTHER" id="PTHR46825">
    <property type="entry name" value="D-ALANYL-D-ALANINE-CARBOXYPEPTIDASE/ENDOPEPTIDASE AMPH"/>
    <property type="match status" value="1"/>
</dbReference>
<name>A0A285MQM1_9FLAO</name>
<dbReference type="AlphaFoldDB" id="A0A285MQM1"/>
<dbReference type="OrthoDB" id="9793489at2"/>
<dbReference type="Pfam" id="PF00144">
    <property type="entry name" value="Beta-lactamase"/>
    <property type="match status" value="1"/>
</dbReference>
<evidence type="ECO:0000313" key="5">
    <source>
        <dbReference type="Proteomes" id="UP000219048"/>
    </source>
</evidence>
<dbReference type="Gene3D" id="3.40.710.10">
    <property type="entry name" value="DD-peptidase/beta-lactamase superfamily"/>
    <property type="match status" value="1"/>
</dbReference>
<dbReference type="InterPro" id="IPR012338">
    <property type="entry name" value="Beta-lactam/transpept-like"/>
</dbReference>
<proteinExistence type="predicted"/>
<sequence>MKENLLMLLLIVILGSCRQKSSVNTQNQYSDSLNNNIIIGKGLGKRIDSLLQKEIVKGFSGSVFVSIKDSVILQKGYGWADSLKTTLIKPSTKFYLASTTKGITGVLTLIAQQKETLNTTDHLSMFYENCPKEFGNLSIHEMLIHTSGLSSEYETYGAINRKDNVELVYKKPLGTKGEFNYSSAGYWLTGAIIEKLSETTYEEFAHKNLFEIAKMKNTDFWFEANEGDKNLFAQKLKKFPPDDLKPNWGYRASGGITTNILDLKHYFQVLTSHQILNKESLGHLFGPHITLKSGIGVGYGWYTTTTPRGTKEVWSRGGESFGHNSAIRWFVDEGVAILILTSCGEIERNREANRTVSDKIEKLIFTAPKSQSN</sequence>
<dbReference type="GO" id="GO:0016020">
    <property type="term" value="C:membrane"/>
    <property type="evidence" value="ECO:0007669"/>
    <property type="project" value="UniProtKB-SubCell"/>
</dbReference>
<keyword evidence="5" id="KW-1185">Reference proteome</keyword>
<comment type="subcellular location">
    <subcellularLocation>
        <location evidence="1">Membrane</location>
    </subcellularLocation>
</comment>
<protein>
    <submittedName>
        <fullName evidence="4">CubicO group peptidase, beta-lactamase class C family</fullName>
    </submittedName>
</protein>
<evidence type="ECO:0000256" key="1">
    <source>
        <dbReference type="ARBA" id="ARBA00004370"/>
    </source>
</evidence>